<protein>
    <recommendedName>
        <fullName evidence="4">Histone acetyltransferase</fullName>
    </recommendedName>
</protein>
<evidence type="ECO:0008006" key="4">
    <source>
        <dbReference type="Google" id="ProtNLM"/>
    </source>
</evidence>
<evidence type="ECO:0000313" key="3">
    <source>
        <dbReference type="Proteomes" id="UP001500368"/>
    </source>
</evidence>
<name>A0ABP9FWK1_9MICC</name>
<comment type="caution">
    <text evidence="2">The sequence shown here is derived from an EMBL/GenBank/DDBJ whole genome shotgun (WGS) entry which is preliminary data.</text>
</comment>
<gene>
    <name evidence="2" type="ORF">GCM10025790_14350</name>
</gene>
<keyword evidence="3" id="KW-1185">Reference proteome</keyword>
<feature type="region of interest" description="Disordered" evidence="1">
    <location>
        <begin position="1"/>
        <end position="33"/>
    </location>
</feature>
<organism evidence="2 3">
    <name type="scientific">Nesterenkonia rhizosphaerae</name>
    <dbReference type="NCBI Taxonomy" id="1348272"/>
    <lineage>
        <taxon>Bacteria</taxon>
        <taxon>Bacillati</taxon>
        <taxon>Actinomycetota</taxon>
        <taxon>Actinomycetes</taxon>
        <taxon>Micrococcales</taxon>
        <taxon>Micrococcaceae</taxon>
        <taxon>Nesterenkonia</taxon>
    </lineage>
</organism>
<accession>A0ABP9FWK1</accession>
<proteinExistence type="predicted"/>
<dbReference type="EMBL" id="BAABLW010000007">
    <property type="protein sequence ID" value="GAA4919561.1"/>
    <property type="molecule type" value="Genomic_DNA"/>
</dbReference>
<evidence type="ECO:0000313" key="2">
    <source>
        <dbReference type="EMBL" id="GAA4919561.1"/>
    </source>
</evidence>
<dbReference type="RefSeq" id="WP_260072841.1">
    <property type="nucleotide sequence ID" value="NZ_BAABLW010000007.1"/>
</dbReference>
<evidence type="ECO:0000256" key="1">
    <source>
        <dbReference type="SAM" id="MobiDB-lite"/>
    </source>
</evidence>
<dbReference type="Proteomes" id="UP001500368">
    <property type="component" value="Unassembled WGS sequence"/>
</dbReference>
<reference evidence="3" key="1">
    <citation type="journal article" date="2019" name="Int. J. Syst. Evol. Microbiol.">
        <title>The Global Catalogue of Microorganisms (GCM) 10K type strain sequencing project: providing services to taxonomists for standard genome sequencing and annotation.</title>
        <authorList>
            <consortium name="The Broad Institute Genomics Platform"/>
            <consortium name="The Broad Institute Genome Sequencing Center for Infectious Disease"/>
            <person name="Wu L."/>
            <person name="Ma J."/>
        </authorList>
    </citation>
    <scope>NUCLEOTIDE SEQUENCE [LARGE SCALE GENOMIC DNA]</scope>
    <source>
        <strain evidence="3">JCM 19129</strain>
    </source>
</reference>
<sequence length="213" mass="23108">MSARSAGSPRYRRPAYSDPATFDRREGGADPADISQAAHDTAHALVTRGRNAADPEATARFVRLAETEGLEAIAELWSHSPPRSLAGSLWRIYALRSAVQKNPQRMSDYYRLGRSHSAPAAIAGVPEPPTAEEMTRLADQVLAGMYSGEVDVAFDRASAFCRVIARGQALWADRHADVSPQDARRLTARASQLVTTAEELESSARAYRAGTLD</sequence>